<dbReference type="Proteomes" id="UP000018468">
    <property type="component" value="Linkage group LG1"/>
</dbReference>
<dbReference type="eggNOG" id="KOG3986">
    <property type="taxonomic scope" value="Eukaryota"/>
</dbReference>
<reference evidence="4" key="1">
    <citation type="submission" date="2011-12" db="EMBL/GenBank/DDBJ databases">
        <title>The Draft Genome of Lepisosteus oculatus.</title>
        <authorList>
            <consortium name="The Broad Institute Genome Assembly &amp; Analysis Group"/>
            <consortium name="Computational R&amp;D Group"/>
            <consortium name="and Sequencing Platform"/>
            <person name="Di Palma F."/>
            <person name="Alfoldi J."/>
            <person name="Johnson J."/>
            <person name="Berlin A."/>
            <person name="Gnerre S."/>
            <person name="Jaffe D."/>
            <person name="MacCallum I."/>
            <person name="Young S."/>
            <person name="Walker B.J."/>
            <person name="Lander E.S."/>
            <person name="Lindblad-Toh K."/>
        </authorList>
    </citation>
    <scope>NUCLEOTIDE SEQUENCE [LARGE SCALE GENOMIC DNA]</scope>
</reference>
<dbReference type="GO" id="GO:0008157">
    <property type="term" value="F:protein phosphatase 1 binding"/>
    <property type="evidence" value="ECO:0000318"/>
    <property type="project" value="GO_Central"/>
</dbReference>
<name>W5NAU5_LEPOC</name>
<evidence type="ECO:0000313" key="3">
    <source>
        <dbReference type="Ensembl" id="ENSLOCP00000017754.1"/>
    </source>
</evidence>
<feature type="region of interest" description="Disordered" evidence="1">
    <location>
        <begin position="1"/>
        <end position="50"/>
    </location>
</feature>
<dbReference type="InterPro" id="IPR050782">
    <property type="entry name" value="PP1_regulatory_subunit_3"/>
</dbReference>
<accession>W5NAU5</accession>
<dbReference type="PANTHER" id="PTHR12307:SF40">
    <property type="entry name" value="PROTEIN PHOSPHATASE 1 REGULATORY SUBUNIT 3F"/>
    <property type="match status" value="1"/>
</dbReference>
<organism evidence="3 4">
    <name type="scientific">Lepisosteus oculatus</name>
    <name type="common">Spotted gar</name>
    <dbReference type="NCBI Taxonomy" id="7918"/>
    <lineage>
        <taxon>Eukaryota</taxon>
        <taxon>Metazoa</taxon>
        <taxon>Chordata</taxon>
        <taxon>Craniata</taxon>
        <taxon>Vertebrata</taxon>
        <taxon>Euteleostomi</taxon>
        <taxon>Actinopterygii</taxon>
        <taxon>Neopterygii</taxon>
        <taxon>Holostei</taxon>
        <taxon>Semionotiformes</taxon>
        <taxon>Lepisosteidae</taxon>
        <taxon>Lepisosteus</taxon>
    </lineage>
</organism>
<proteinExistence type="predicted"/>
<reference evidence="3" key="3">
    <citation type="submission" date="2025-09" db="UniProtKB">
        <authorList>
            <consortium name="Ensembl"/>
        </authorList>
    </citation>
    <scope>IDENTIFICATION</scope>
</reference>
<evidence type="ECO:0000256" key="1">
    <source>
        <dbReference type="SAM" id="MobiDB-lite"/>
    </source>
</evidence>
<dbReference type="Pfam" id="PF03370">
    <property type="entry name" value="CBM_21"/>
    <property type="match status" value="1"/>
</dbReference>
<dbReference type="HOGENOM" id="CLU_040215_1_1_1"/>
<dbReference type="GeneTree" id="ENSGT00390000013859"/>
<dbReference type="InterPro" id="IPR005036">
    <property type="entry name" value="CBM21_dom"/>
</dbReference>
<feature type="domain" description="CBM21" evidence="2">
    <location>
        <begin position="135"/>
        <end position="244"/>
    </location>
</feature>
<dbReference type="Bgee" id="ENSLOCG00000014425">
    <property type="expression patterns" value="Expressed in muscle tissue and 9 other cell types or tissues"/>
</dbReference>
<protein>
    <recommendedName>
        <fullName evidence="2">CBM21 domain-containing protein</fullName>
    </recommendedName>
</protein>
<reference evidence="3" key="2">
    <citation type="submission" date="2025-08" db="UniProtKB">
        <authorList>
            <consortium name="Ensembl"/>
        </authorList>
    </citation>
    <scope>IDENTIFICATION</scope>
</reference>
<dbReference type="Gene3D" id="2.60.40.2440">
    <property type="entry name" value="Carbohydrate binding type-21 domain"/>
    <property type="match status" value="1"/>
</dbReference>
<dbReference type="InParanoid" id="W5NAU5"/>
<dbReference type="GO" id="GO:0005979">
    <property type="term" value="P:regulation of glycogen biosynthetic process"/>
    <property type="evidence" value="ECO:0000318"/>
    <property type="project" value="GO_Central"/>
</dbReference>
<evidence type="ECO:0000259" key="2">
    <source>
        <dbReference type="PROSITE" id="PS51159"/>
    </source>
</evidence>
<dbReference type="Ensembl" id="ENSLOCT00000017786.1">
    <property type="protein sequence ID" value="ENSLOCP00000017754.1"/>
    <property type="gene ID" value="ENSLOCG00000014425.1"/>
</dbReference>
<dbReference type="EMBL" id="AHAT01006693">
    <property type="status" value="NOT_ANNOTATED_CDS"/>
    <property type="molecule type" value="Genomic_DNA"/>
</dbReference>
<keyword evidence="4" id="KW-1185">Reference proteome</keyword>
<dbReference type="GO" id="GO:0000164">
    <property type="term" value="C:protein phosphatase type 1 complex"/>
    <property type="evidence" value="ECO:0000318"/>
    <property type="project" value="GO_Central"/>
</dbReference>
<dbReference type="STRING" id="7918.ENSLOCP00000017754"/>
<feature type="compositionally biased region" description="Polar residues" evidence="1">
    <location>
        <begin position="1"/>
        <end position="10"/>
    </location>
</feature>
<dbReference type="InterPro" id="IPR038175">
    <property type="entry name" value="CBM21_dom_sf"/>
</dbReference>
<dbReference type="PROSITE" id="PS51159">
    <property type="entry name" value="CBM21"/>
    <property type="match status" value="1"/>
</dbReference>
<evidence type="ECO:0000313" key="4">
    <source>
        <dbReference type="Proteomes" id="UP000018468"/>
    </source>
</evidence>
<dbReference type="AlphaFoldDB" id="W5NAU5"/>
<dbReference type="OMA" id="EYMRIHQ"/>
<dbReference type="GO" id="GO:2001069">
    <property type="term" value="F:glycogen binding"/>
    <property type="evidence" value="ECO:0000318"/>
    <property type="project" value="GO_Central"/>
</dbReference>
<dbReference type="PANTHER" id="PTHR12307">
    <property type="entry name" value="PROTEIN PHOSPHATASE 1 REGULATORY SUBUNIT"/>
    <property type="match status" value="1"/>
</dbReference>
<feature type="region of interest" description="Disordered" evidence="1">
    <location>
        <begin position="85"/>
        <end position="114"/>
    </location>
</feature>
<sequence>MSNGRRSSFLTIPETAAAAEEEDEDEEAALRSRLLPRSSPVPRKRGMSVFDETADYLRTRQPSLSRRVSFADAAGQELVEVRRFSRFDSDEDGGSGGGGGEEDEEEEGDGGRPAAPSCRVCPAFSCPAASALLEALRARKVEVESVSAVEDEPLALRGVVRVLNVSYHKSVYVRCTMDAWKTFFDHVADYVPGSCDGETDRFSFQLAFAAPFLFDGARLEFVVRYETPAGVYWANNQGANYAAELRVSETGASPEPGRGAGERLPRGILKAPSRRSRVTRLSPSRLCLGMTEEKE</sequence>